<dbReference type="GO" id="GO:0005886">
    <property type="term" value="C:plasma membrane"/>
    <property type="evidence" value="ECO:0007669"/>
    <property type="project" value="UniProtKB-SubCell"/>
</dbReference>
<dbReference type="HOGENOM" id="CLU_033399_0_0_1"/>
<gene>
    <name evidence="12" type="primary">Dmoj\GI17593</name>
    <name evidence="12" type="ORF">Dmoj_GI17593</name>
</gene>
<keyword evidence="7 11" id="KW-0472">Membrane</keyword>
<evidence type="ECO:0000256" key="2">
    <source>
        <dbReference type="ARBA" id="ARBA00022475"/>
    </source>
</evidence>
<keyword evidence="2" id="KW-1003">Cell membrane</keyword>
<dbReference type="FunCoup" id="B4KHI5">
    <property type="interactions" value="32"/>
</dbReference>
<evidence type="ECO:0000256" key="6">
    <source>
        <dbReference type="ARBA" id="ARBA00022989"/>
    </source>
</evidence>
<dbReference type="Pfam" id="PF02949">
    <property type="entry name" value="7tm_6"/>
    <property type="match status" value="1"/>
</dbReference>
<comment type="subcellular location">
    <subcellularLocation>
        <location evidence="1 11">Cell membrane</location>
        <topology evidence="1 11">Multi-pass membrane protein</topology>
    </subcellularLocation>
</comment>
<dbReference type="GO" id="GO:0004984">
    <property type="term" value="F:olfactory receptor activity"/>
    <property type="evidence" value="ECO:0007669"/>
    <property type="project" value="InterPro"/>
</dbReference>
<dbReference type="InterPro" id="IPR004117">
    <property type="entry name" value="7tm6_olfct_rcpt"/>
</dbReference>
<comment type="similarity">
    <text evidence="11">Belongs to the insect chemoreceptor superfamily. Heteromeric odorant receptor channel (TC 1.A.69) family.</text>
</comment>
<dbReference type="InParanoid" id="B4KHI5"/>
<evidence type="ECO:0000313" key="12">
    <source>
        <dbReference type="EMBL" id="EDW12264.2"/>
    </source>
</evidence>
<evidence type="ECO:0000256" key="4">
    <source>
        <dbReference type="ARBA" id="ARBA00022692"/>
    </source>
</evidence>
<keyword evidence="13" id="KW-1185">Reference proteome</keyword>
<feature type="transmembrane region" description="Helical" evidence="11">
    <location>
        <begin position="310"/>
        <end position="332"/>
    </location>
</feature>
<dbReference type="Proteomes" id="UP000009192">
    <property type="component" value="Unassembled WGS sequence"/>
</dbReference>
<evidence type="ECO:0000256" key="7">
    <source>
        <dbReference type="ARBA" id="ARBA00023136"/>
    </source>
</evidence>
<dbReference type="AlphaFoldDB" id="B4KHI5"/>
<keyword evidence="6 11" id="KW-1133">Transmembrane helix</keyword>
<organism evidence="12 13">
    <name type="scientific">Drosophila mojavensis</name>
    <name type="common">Fruit fly</name>
    <dbReference type="NCBI Taxonomy" id="7230"/>
    <lineage>
        <taxon>Eukaryota</taxon>
        <taxon>Metazoa</taxon>
        <taxon>Ecdysozoa</taxon>
        <taxon>Arthropoda</taxon>
        <taxon>Hexapoda</taxon>
        <taxon>Insecta</taxon>
        <taxon>Pterygota</taxon>
        <taxon>Neoptera</taxon>
        <taxon>Endopterygota</taxon>
        <taxon>Diptera</taxon>
        <taxon>Brachycera</taxon>
        <taxon>Muscomorpha</taxon>
        <taxon>Ephydroidea</taxon>
        <taxon>Drosophilidae</taxon>
        <taxon>Drosophila</taxon>
    </lineage>
</organism>
<dbReference type="GO" id="GO:0005549">
    <property type="term" value="F:odorant binding"/>
    <property type="evidence" value="ECO:0007669"/>
    <property type="project" value="InterPro"/>
</dbReference>
<dbReference type="eggNOG" id="ENOG502SR0T">
    <property type="taxonomic scope" value="Eukaryota"/>
</dbReference>
<evidence type="ECO:0000256" key="3">
    <source>
        <dbReference type="ARBA" id="ARBA00022606"/>
    </source>
</evidence>
<keyword evidence="8 11" id="KW-0675">Receptor</keyword>
<dbReference type="PANTHER" id="PTHR21137">
    <property type="entry name" value="ODORANT RECEPTOR"/>
    <property type="match status" value="1"/>
</dbReference>
<feature type="transmembrane region" description="Helical" evidence="11">
    <location>
        <begin position="274"/>
        <end position="298"/>
    </location>
</feature>
<evidence type="ECO:0000256" key="10">
    <source>
        <dbReference type="ARBA" id="ARBA00038679"/>
    </source>
</evidence>
<accession>B4KHI5</accession>
<comment type="caution">
    <text evidence="11">Lacks conserved residue(s) required for the propagation of feature annotation.</text>
</comment>
<evidence type="ECO:0000256" key="5">
    <source>
        <dbReference type="ARBA" id="ARBA00022725"/>
    </source>
</evidence>
<sequence>MPGEFATFNDFMSLPVFFYHTLGVDPYESPSFNKVPSHWLYIILLLNQLNMNFNFLMEFIYVVLYFNKPEHIVEICMTVCYLGFVLVSQLKTASVWRQKAKLNDLVAELESIFPAAVRKEQDDYRVLYYKERCRFIFRSFSGLFLVLVVTYSFYTYVRYAIQHWLLHVPDVEKGMPFFPTSPWNYHDNWSYYLMYLLQVGGAYTATTGHISADLSITAVNTQLVMHFDYLSKSLAEFKIQAGSEPDGYAQDLAALRELIRYHNKLLRLSDVMNSVFGVPLLLNFLTSSVMVCFVGFQMTLGLSADHTVKLALFMISAISEIYLICFFSDWLIESSQRVTAAVYEMNWVPGDTRFNKMLVFIAKRAQNIVCLKATVFLDISMETMTMFLKMSYRLFCLIRTMYQ</sequence>
<feature type="transmembrane region" description="Helical" evidence="11">
    <location>
        <begin position="135"/>
        <end position="157"/>
    </location>
</feature>
<proteinExistence type="inferred from homology"/>
<evidence type="ECO:0000256" key="8">
    <source>
        <dbReference type="ARBA" id="ARBA00023170"/>
    </source>
</evidence>
<keyword evidence="3 11" id="KW-0716">Sensory transduction</keyword>
<evidence type="ECO:0000256" key="9">
    <source>
        <dbReference type="ARBA" id="ARBA00023224"/>
    </source>
</evidence>
<protein>
    <recommendedName>
        <fullName evidence="11">Odorant receptor</fullName>
    </recommendedName>
</protein>
<reference evidence="12 13" key="1">
    <citation type="journal article" date="2007" name="Nature">
        <title>Evolution of genes and genomes on the Drosophila phylogeny.</title>
        <authorList>
            <consortium name="Drosophila 12 Genomes Consortium"/>
            <person name="Clark A.G."/>
            <person name="Eisen M.B."/>
            <person name="Smith D.R."/>
            <person name="Bergman C.M."/>
            <person name="Oliver B."/>
            <person name="Markow T.A."/>
            <person name="Kaufman T.C."/>
            <person name="Kellis M."/>
            <person name="Gelbart W."/>
            <person name="Iyer V.N."/>
            <person name="Pollard D.A."/>
            <person name="Sackton T.B."/>
            <person name="Larracuente A.M."/>
            <person name="Singh N.D."/>
            <person name="Abad J.P."/>
            <person name="Abt D.N."/>
            <person name="Adryan B."/>
            <person name="Aguade M."/>
            <person name="Akashi H."/>
            <person name="Anderson W.W."/>
            <person name="Aquadro C.F."/>
            <person name="Ardell D.H."/>
            <person name="Arguello R."/>
            <person name="Artieri C.G."/>
            <person name="Barbash D.A."/>
            <person name="Barker D."/>
            <person name="Barsanti P."/>
            <person name="Batterham P."/>
            <person name="Batzoglou S."/>
            <person name="Begun D."/>
            <person name="Bhutkar A."/>
            <person name="Blanco E."/>
            <person name="Bosak S.A."/>
            <person name="Bradley R.K."/>
            <person name="Brand A.D."/>
            <person name="Brent M.R."/>
            <person name="Brooks A.N."/>
            <person name="Brown R.H."/>
            <person name="Butlin R.K."/>
            <person name="Caggese C."/>
            <person name="Calvi B.R."/>
            <person name="Bernardo de Carvalho A."/>
            <person name="Caspi A."/>
            <person name="Castrezana S."/>
            <person name="Celniker S.E."/>
            <person name="Chang J.L."/>
            <person name="Chapple C."/>
            <person name="Chatterji S."/>
            <person name="Chinwalla A."/>
            <person name="Civetta A."/>
            <person name="Clifton S.W."/>
            <person name="Comeron J.M."/>
            <person name="Costello J.C."/>
            <person name="Coyne J.A."/>
            <person name="Daub J."/>
            <person name="David R.G."/>
            <person name="Delcher A.L."/>
            <person name="Delehaunty K."/>
            <person name="Do C.B."/>
            <person name="Ebling H."/>
            <person name="Edwards K."/>
            <person name="Eickbush T."/>
            <person name="Evans J.D."/>
            <person name="Filipski A."/>
            <person name="Findeiss S."/>
            <person name="Freyhult E."/>
            <person name="Fulton L."/>
            <person name="Fulton R."/>
            <person name="Garcia A.C."/>
            <person name="Gardiner A."/>
            <person name="Garfield D.A."/>
            <person name="Garvin B.E."/>
            <person name="Gibson G."/>
            <person name="Gilbert D."/>
            <person name="Gnerre S."/>
            <person name="Godfrey J."/>
            <person name="Good R."/>
            <person name="Gotea V."/>
            <person name="Gravely B."/>
            <person name="Greenberg A.J."/>
            <person name="Griffiths-Jones S."/>
            <person name="Gross S."/>
            <person name="Guigo R."/>
            <person name="Gustafson E.A."/>
            <person name="Haerty W."/>
            <person name="Hahn M.W."/>
            <person name="Halligan D.L."/>
            <person name="Halpern A.L."/>
            <person name="Halter G.M."/>
            <person name="Han M.V."/>
            <person name="Heger A."/>
            <person name="Hillier L."/>
            <person name="Hinrichs A.S."/>
            <person name="Holmes I."/>
            <person name="Hoskins R.A."/>
            <person name="Hubisz M.J."/>
            <person name="Hultmark D."/>
            <person name="Huntley M.A."/>
            <person name="Jaffe D.B."/>
            <person name="Jagadeeshan S."/>
            <person name="Jeck W.R."/>
            <person name="Johnson J."/>
            <person name="Jones C.D."/>
            <person name="Jordan W.C."/>
            <person name="Karpen G.H."/>
            <person name="Kataoka E."/>
            <person name="Keightley P.D."/>
            <person name="Kheradpour P."/>
            <person name="Kirkness E.F."/>
            <person name="Koerich L.B."/>
            <person name="Kristiansen K."/>
            <person name="Kudrna D."/>
            <person name="Kulathinal R.J."/>
            <person name="Kumar S."/>
            <person name="Kwok R."/>
            <person name="Lander E."/>
            <person name="Langley C.H."/>
            <person name="Lapoint R."/>
            <person name="Lazzaro B.P."/>
            <person name="Lee S.J."/>
            <person name="Levesque L."/>
            <person name="Li R."/>
            <person name="Lin C.F."/>
            <person name="Lin M.F."/>
            <person name="Lindblad-Toh K."/>
            <person name="Llopart A."/>
            <person name="Long M."/>
            <person name="Low L."/>
            <person name="Lozovsky E."/>
            <person name="Lu J."/>
            <person name="Luo M."/>
            <person name="Machado C.A."/>
            <person name="Makalowski W."/>
            <person name="Marzo M."/>
            <person name="Matsuda M."/>
            <person name="Matzkin L."/>
            <person name="McAllister B."/>
            <person name="McBride C.S."/>
            <person name="McKernan B."/>
            <person name="McKernan K."/>
            <person name="Mendez-Lago M."/>
            <person name="Minx P."/>
            <person name="Mollenhauer M.U."/>
            <person name="Montooth K."/>
            <person name="Mount S.M."/>
            <person name="Mu X."/>
            <person name="Myers E."/>
            <person name="Negre B."/>
            <person name="Newfeld S."/>
            <person name="Nielsen R."/>
            <person name="Noor M.A."/>
            <person name="O'Grady P."/>
            <person name="Pachter L."/>
            <person name="Papaceit M."/>
            <person name="Parisi M.J."/>
            <person name="Parisi M."/>
            <person name="Parts L."/>
            <person name="Pedersen J.S."/>
            <person name="Pesole G."/>
            <person name="Phillippy A.M."/>
            <person name="Ponting C.P."/>
            <person name="Pop M."/>
            <person name="Porcelli D."/>
            <person name="Powell J.R."/>
            <person name="Prohaska S."/>
            <person name="Pruitt K."/>
            <person name="Puig M."/>
            <person name="Quesneville H."/>
            <person name="Ram K.R."/>
            <person name="Rand D."/>
            <person name="Rasmussen M.D."/>
            <person name="Reed L.K."/>
            <person name="Reenan R."/>
            <person name="Reily A."/>
            <person name="Remington K.A."/>
            <person name="Rieger T.T."/>
            <person name="Ritchie M.G."/>
            <person name="Robin C."/>
            <person name="Rogers Y.H."/>
            <person name="Rohde C."/>
            <person name="Rozas J."/>
            <person name="Rubenfield M.J."/>
            <person name="Ruiz A."/>
            <person name="Russo S."/>
            <person name="Salzberg S.L."/>
            <person name="Sanchez-Gracia A."/>
            <person name="Saranga D.J."/>
            <person name="Sato H."/>
            <person name="Schaeffer S.W."/>
            <person name="Schatz M.C."/>
            <person name="Schlenke T."/>
            <person name="Schwartz R."/>
            <person name="Segarra C."/>
            <person name="Singh R.S."/>
            <person name="Sirot L."/>
            <person name="Sirota M."/>
            <person name="Sisneros N.B."/>
            <person name="Smith C.D."/>
            <person name="Smith T.F."/>
            <person name="Spieth J."/>
            <person name="Stage D.E."/>
            <person name="Stark A."/>
            <person name="Stephan W."/>
            <person name="Strausberg R.L."/>
            <person name="Strempel S."/>
            <person name="Sturgill D."/>
            <person name="Sutton G."/>
            <person name="Sutton G.G."/>
            <person name="Tao W."/>
            <person name="Teichmann S."/>
            <person name="Tobari Y.N."/>
            <person name="Tomimura Y."/>
            <person name="Tsolas J.M."/>
            <person name="Valente V.L."/>
            <person name="Venter E."/>
            <person name="Venter J.C."/>
            <person name="Vicario S."/>
            <person name="Vieira F.G."/>
            <person name="Vilella A.J."/>
            <person name="Villasante A."/>
            <person name="Walenz B."/>
            <person name="Wang J."/>
            <person name="Wasserman M."/>
            <person name="Watts T."/>
            <person name="Wilson D."/>
            <person name="Wilson R.K."/>
            <person name="Wing R.A."/>
            <person name="Wolfner M.F."/>
            <person name="Wong A."/>
            <person name="Wong G.K."/>
            <person name="Wu C.I."/>
            <person name="Wu G."/>
            <person name="Yamamoto D."/>
            <person name="Yang H.P."/>
            <person name="Yang S.P."/>
            <person name="Yorke J.A."/>
            <person name="Yoshida K."/>
            <person name="Zdobnov E."/>
            <person name="Zhang P."/>
            <person name="Zhang Y."/>
            <person name="Zimin A.V."/>
            <person name="Baldwin J."/>
            <person name="Abdouelleil A."/>
            <person name="Abdulkadir J."/>
            <person name="Abebe A."/>
            <person name="Abera B."/>
            <person name="Abreu J."/>
            <person name="Acer S.C."/>
            <person name="Aftuck L."/>
            <person name="Alexander A."/>
            <person name="An P."/>
            <person name="Anderson E."/>
            <person name="Anderson S."/>
            <person name="Arachi H."/>
            <person name="Azer M."/>
            <person name="Bachantsang P."/>
            <person name="Barry A."/>
            <person name="Bayul T."/>
            <person name="Berlin A."/>
            <person name="Bessette D."/>
            <person name="Bloom T."/>
            <person name="Blye J."/>
            <person name="Boguslavskiy L."/>
            <person name="Bonnet C."/>
            <person name="Boukhgalter B."/>
            <person name="Bourzgui I."/>
            <person name="Brown A."/>
            <person name="Cahill P."/>
            <person name="Channer S."/>
            <person name="Cheshatsang Y."/>
            <person name="Chuda L."/>
            <person name="Citroen M."/>
            <person name="Collymore A."/>
            <person name="Cooke P."/>
            <person name="Costello M."/>
            <person name="D'Aco K."/>
            <person name="Daza R."/>
            <person name="De Haan G."/>
            <person name="DeGray S."/>
            <person name="DeMaso C."/>
            <person name="Dhargay N."/>
            <person name="Dooley K."/>
            <person name="Dooley E."/>
            <person name="Doricent M."/>
            <person name="Dorje P."/>
            <person name="Dorjee K."/>
            <person name="Dupes A."/>
            <person name="Elong R."/>
            <person name="Falk J."/>
            <person name="Farina A."/>
            <person name="Faro S."/>
            <person name="Ferguson D."/>
            <person name="Fisher S."/>
            <person name="Foley C.D."/>
            <person name="Franke A."/>
            <person name="Friedrich D."/>
            <person name="Gadbois L."/>
            <person name="Gearin G."/>
            <person name="Gearin C.R."/>
            <person name="Giannoukos G."/>
            <person name="Goode T."/>
            <person name="Graham J."/>
            <person name="Grandbois E."/>
            <person name="Grewal S."/>
            <person name="Gyaltsen K."/>
            <person name="Hafez N."/>
            <person name="Hagos B."/>
            <person name="Hall J."/>
            <person name="Henson C."/>
            <person name="Hollinger A."/>
            <person name="Honan T."/>
            <person name="Huard M.D."/>
            <person name="Hughes L."/>
            <person name="Hurhula B."/>
            <person name="Husby M.E."/>
            <person name="Kamat A."/>
            <person name="Kanga B."/>
            <person name="Kashin S."/>
            <person name="Khazanovich D."/>
            <person name="Kisner P."/>
            <person name="Lance K."/>
            <person name="Lara M."/>
            <person name="Lee W."/>
            <person name="Lennon N."/>
            <person name="Letendre F."/>
            <person name="LeVine R."/>
            <person name="Lipovsky A."/>
            <person name="Liu X."/>
            <person name="Liu J."/>
            <person name="Liu S."/>
            <person name="Lokyitsang T."/>
            <person name="Lokyitsang Y."/>
            <person name="Lubonja R."/>
            <person name="Lui A."/>
            <person name="MacDonald P."/>
            <person name="Magnisalis V."/>
            <person name="Maru K."/>
            <person name="Matthews C."/>
            <person name="McCusker W."/>
            <person name="McDonough S."/>
            <person name="Mehta T."/>
            <person name="Meldrim J."/>
            <person name="Meneus L."/>
            <person name="Mihai O."/>
            <person name="Mihalev A."/>
            <person name="Mihova T."/>
            <person name="Mittelman R."/>
            <person name="Mlenga V."/>
            <person name="Montmayeur A."/>
            <person name="Mulrain L."/>
            <person name="Navidi A."/>
            <person name="Naylor J."/>
            <person name="Negash T."/>
            <person name="Nguyen T."/>
            <person name="Nguyen N."/>
            <person name="Nicol R."/>
            <person name="Norbu C."/>
            <person name="Norbu N."/>
            <person name="Novod N."/>
            <person name="O'Neill B."/>
            <person name="Osman S."/>
            <person name="Markiewicz E."/>
            <person name="Oyono O.L."/>
            <person name="Patti C."/>
            <person name="Phunkhang P."/>
            <person name="Pierre F."/>
            <person name="Priest M."/>
            <person name="Raghuraman S."/>
            <person name="Rege F."/>
            <person name="Reyes R."/>
            <person name="Rise C."/>
            <person name="Rogov P."/>
            <person name="Ross K."/>
            <person name="Ryan E."/>
            <person name="Settipalli S."/>
            <person name="Shea T."/>
            <person name="Sherpa N."/>
            <person name="Shi L."/>
            <person name="Shih D."/>
            <person name="Sparrow T."/>
            <person name="Spaulding J."/>
            <person name="Stalker J."/>
            <person name="Stange-Thomann N."/>
            <person name="Stavropoulos S."/>
            <person name="Stone C."/>
            <person name="Strader C."/>
            <person name="Tesfaye S."/>
            <person name="Thomson T."/>
            <person name="Thoulutsang Y."/>
            <person name="Thoulutsang D."/>
            <person name="Topham K."/>
            <person name="Topping I."/>
            <person name="Tsamla T."/>
            <person name="Vassiliev H."/>
            <person name="Vo A."/>
            <person name="Wangchuk T."/>
            <person name="Wangdi T."/>
            <person name="Weiand M."/>
            <person name="Wilkinson J."/>
            <person name="Wilson A."/>
            <person name="Yadav S."/>
            <person name="Young G."/>
            <person name="Yu Q."/>
            <person name="Zembek L."/>
            <person name="Zhong D."/>
            <person name="Zimmer A."/>
            <person name="Zwirko Z."/>
            <person name="Jaffe D.B."/>
            <person name="Alvarez P."/>
            <person name="Brockman W."/>
            <person name="Butler J."/>
            <person name="Chin C."/>
            <person name="Gnerre S."/>
            <person name="Grabherr M."/>
            <person name="Kleber M."/>
            <person name="Mauceli E."/>
            <person name="MacCallum I."/>
        </authorList>
    </citation>
    <scope>NUCLEOTIDE SEQUENCE [LARGE SCALE GENOMIC DNA]</scope>
    <source>
        <strain evidence="13">Tucson 15081-1352.22</strain>
    </source>
</reference>
<feature type="transmembrane region" description="Helical" evidence="11">
    <location>
        <begin position="39"/>
        <end position="66"/>
    </location>
</feature>
<dbReference type="EMBL" id="CH933807">
    <property type="protein sequence ID" value="EDW12264.2"/>
    <property type="molecule type" value="Genomic_DNA"/>
</dbReference>
<dbReference type="GO" id="GO:0007165">
    <property type="term" value="P:signal transduction"/>
    <property type="evidence" value="ECO:0007669"/>
    <property type="project" value="UniProtKB-KW"/>
</dbReference>
<evidence type="ECO:0000313" key="13">
    <source>
        <dbReference type="Proteomes" id="UP000009192"/>
    </source>
</evidence>
<evidence type="ECO:0000256" key="1">
    <source>
        <dbReference type="ARBA" id="ARBA00004651"/>
    </source>
</evidence>
<dbReference type="OrthoDB" id="8185860at2759"/>
<evidence type="ECO:0000256" key="11">
    <source>
        <dbReference type="RuleBase" id="RU351113"/>
    </source>
</evidence>
<name>B4KHI5_DROMO</name>
<keyword evidence="4 11" id="KW-0812">Transmembrane</keyword>
<keyword evidence="5 11" id="KW-0552">Olfaction</keyword>
<feature type="transmembrane region" description="Helical" evidence="11">
    <location>
        <begin position="189"/>
        <end position="206"/>
    </location>
</feature>
<dbReference type="PANTHER" id="PTHR21137:SF44">
    <property type="entry name" value="ODORANT RECEPTOR 13A-RELATED"/>
    <property type="match status" value="1"/>
</dbReference>
<dbReference type="KEGG" id="dmo:Dmoj_GI17593"/>
<feature type="transmembrane region" description="Helical" evidence="11">
    <location>
        <begin position="72"/>
        <end position="90"/>
    </location>
</feature>
<keyword evidence="9 11" id="KW-0807">Transducer</keyword>
<comment type="subunit">
    <text evidence="10">Interacts with Orco. Complexes exist early in the endomembrane system in olfactory sensory neurons (OSNs), coupling these complexes to the conserved ciliary trafficking pathway.</text>
</comment>